<accession>A0ABU9L280</accession>
<keyword evidence="1" id="KW-0812">Transmembrane</keyword>
<organism evidence="2 3">
    <name type="scientific">Lutimonas vermicola</name>
    <dbReference type="NCBI Taxonomy" id="414288"/>
    <lineage>
        <taxon>Bacteria</taxon>
        <taxon>Pseudomonadati</taxon>
        <taxon>Bacteroidota</taxon>
        <taxon>Flavobacteriia</taxon>
        <taxon>Flavobacteriales</taxon>
        <taxon>Flavobacteriaceae</taxon>
        <taxon>Lutimonas</taxon>
    </lineage>
</organism>
<gene>
    <name evidence="2" type="ORF">AABB81_11525</name>
</gene>
<feature type="transmembrane region" description="Helical" evidence="1">
    <location>
        <begin position="12"/>
        <end position="31"/>
    </location>
</feature>
<evidence type="ECO:0000313" key="2">
    <source>
        <dbReference type="EMBL" id="MEL4456530.1"/>
    </source>
</evidence>
<comment type="caution">
    <text evidence="2">The sequence shown here is derived from an EMBL/GenBank/DDBJ whole genome shotgun (WGS) entry which is preliminary data.</text>
</comment>
<reference evidence="2 3" key="1">
    <citation type="submission" date="2024-04" db="EMBL/GenBank/DDBJ databases">
        <title>whole genome sequencing of Lutimonas vermicola strain IMCC1616.</title>
        <authorList>
            <person name="Bae S.S."/>
        </authorList>
    </citation>
    <scope>NUCLEOTIDE SEQUENCE [LARGE SCALE GENOMIC DNA]</scope>
    <source>
        <strain evidence="2 3">IMCC1616</strain>
    </source>
</reference>
<protein>
    <submittedName>
        <fullName evidence="2">DUF6090 family protein</fullName>
    </submittedName>
</protein>
<dbReference type="Proteomes" id="UP001474120">
    <property type="component" value="Unassembled WGS sequence"/>
</dbReference>
<evidence type="ECO:0000256" key="1">
    <source>
        <dbReference type="SAM" id="Phobius"/>
    </source>
</evidence>
<proteinExistence type="predicted"/>
<name>A0ABU9L280_9FLAO</name>
<keyword evidence="1" id="KW-0472">Membrane</keyword>
<keyword evidence="1" id="KW-1133">Transmembrane helix</keyword>
<sequence>MADDNKPLKYMRYAVGEIVLVVIGILVALQVNNWNENRIKLNESIIQLKSLKSDLEVDTIYFNQQKREAQKQVDNYLIFFKKSYETQNNIEEVTELIDLAYPFTKYLHVQNSTFLEMVNAGKLNDLANEELKSSIVALYRDYEIARLGNRDYNEYTVSLMEEIQFNIWKFLSGNRKILFDEEYMFHDNDWKFLNDYSSPKFQQFENMVTQYHGKQFAAIEMFDELKIKASLLIKEINDELNSH</sequence>
<dbReference type="Pfam" id="PF19578">
    <property type="entry name" value="DUF6090"/>
    <property type="match status" value="1"/>
</dbReference>
<dbReference type="InterPro" id="IPR045749">
    <property type="entry name" value="DUF6090"/>
</dbReference>
<dbReference type="EMBL" id="JBCDNA010000002">
    <property type="protein sequence ID" value="MEL4456530.1"/>
    <property type="molecule type" value="Genomic_DNA"/>
</dbReference>
<dbReference type="RefSeq" id="WP_342160675.1">
    <property type="nucleotide sequence ID" value="NZ_JBCDNA010000002.1"/>
</dbReference>
<keyword evidence="3" id="KW-1185">Reference proteome</keyword>
<evidence type="ECO:0000313" key="3">
    <source>
        <dbReference type="Proteomes" id="UP001474120"/>
    </source>
</evidence>